<organism evidence="2 3">
    <name type="scientific">Symbiodinium microadriaticum</name>
    <name type="common">Dinoflagellate</name>
    <name type="synonym">Zooxanthella microadriatica</name>
    <dbReference type="NCBI Taxonomy" id="2951"/>
    <lineage>
        <taxon>Eukaryota</taxon>
        <taxon>Sar</taxon>
        <taxon>Alveolata</taxon>
        <taxon>Dinophyceae</taxon>
        <taxon>Suessiales</taxon>
        <taxon>Symbiodiniaceae</taxon>
        <taxon>Symbiodinium</taxon>
    </lineage>
</organism>
<feature type="region of interest" description="Disordered" evidence="1">
    <location>
        <begin position="166"/>
        <end position="218"/>
    </location>
</feature>
<dbReference type="AlphaFoldDB" id="A0A1Q9C978"/>
<feature type="compositionally biased region" description="Polar residues" evidence="1">
    <location>
        <begin position="191"/>
        <end position="210"/>
    </location>
</feature>
<dbReference type="OrthoDB" id="411789at2759"/>
<dbReference type="Proteomes" id="UP000186817">
    <property type="component" value="Unassembled WGS sequence"/>
</dbReference>
<evidence type="ECO:0000313" key="3">
    <source>
        <dbReference type="Proteomes" id="UP000186817"/>
    </source>
</evidence>
<proteinExistence type="predicted"/>
<reference evidence="2 3" key="1">
    <citation type="submission" date="2016-02" db="EMBL/GenBank/DDBJ databases">
        <title>Genome analysis of coral dinoflagellate symbionts highlights evolutionary adaptations to a symbiotic lifestyle.</title>
        <authorList>
            <person name="Aranda M."/>
            <person name="Li Y."/>
            <person name="Liew Y.J."/>
            <person name="Baumgarten S."/>
            <person name="Simakov O."/>
            <person name="Wilson M."/>
            <person name="Piel J."/>
            <person name="Ashoor H."/>
            <person name="Bougouffa S."/>
            <person name="Bajic V.B."/>
            <person name="Ryu T."/>
            <person name="Ravasi T."/>
            <person name="Bayer T."/>
            <person name="Micklem G."/>
            <person name="Kim H."/>
            <person name="Bhak J."/>
            <person name="Lajeunesse T.C."/>
            <person name="Voolstra C.R."/>
        </authorList>
    </citation>
    <scope>NUCLEOTIDE SEQUENCE [LARGE SCALE GENOMIC DNA]</scope>
    <source>
        <strain evidence="2 3">CCMP2467</strain>
    </source>
</reference>
<sequence length="424" mass="45836">MKAGPGIFQRIQGSGWRIGADPSSMPRAPPDWCKGLRLSASPRIVTQEAMAYLLDVASLIGDCGELEDIGTGRTLQVSTGSDALAVTVQLLDRLDRLDLDSCKFVDRSHRTSLGAPGRAVRKTLLVWARGQSMPAALVNLALPIAADRSPLAQVFEGREAELPSLGQSCQESGLGGHQDAQSPQPMVEGSSHVQAESASGSILHQRSTGKTMEPQIRREQNWDPWELANLSQDGPAEYTVAQGVCFIKPSEDPQSGKILKAKRPVGSKIYTTGTTWKGPQGGLWAEVDVARSPGEMGWVLVSGPGFGLRGPCLIDPEANDGASQMIHIRWLKDPPIFNCMMPKAATVGDLVDTFCSRTGLNRKETILTKGLPRKAPNGTGALLPVDYTDPKDVLFREMTIEEAQIRETLNLVYVGHFDEDYNPS</sequence>
<accession>A0A1Q9C978</accession>
<comment type="caution">
    <text evidence="2">The sequence shown here is derived from an EMBL/GenBank/DDBJ whole genome shotgun (WGS) entry which is preliminary data.</text>
</comment>
<evidence type="ECO:0000256" key="1">
    <source>
        <dbReference type="SAM" id="MobiDB-lite"/>
    </source>
</evidence>
<evidence type="ECO:0000313" key="2">
    <source>
        <dbReference type="EMBL" id="OLP79451.1"/>
    </source>
</evidence>
<keyword evidence="3" id="KW-1185">Reference proteome</keyword>
<protein>
    <submittedName>
        <fullName evidence="2">Uncharacterized protein</fullName>
    </submittedName>
</protein>
<gene>
    <name evidence="2" type="ORF">AK812_SmicGene40261</name>
</gene>
<name>A0A1Q9C978_SYMMI</name>
<dbReference type="EMBL" id="LSRX01001484">
    <property type="protein sequence ID" value="OLP79451.1"/>
    <property type="molecule type" value="Genomic_DNA"/>
</dbReference>